<gene>
    <name evidence="1" type="ORF">CRG98_018979</name>
</gene>
<dbReference type="PANTHER" id="PTHR12917:SF18">
    <property type="entry name" value="DNA DAMAGE-INDUCIBLE PROTEIN 1-LIKE"/>
    <property type="match status" value="1"/>
</dbReference>
<evidence type="ECO:0000313" key="2">
    <source>
        <dbReference type="Proteomes" id="UP000233551"/>
    </source>
</evidence>
<dbReference type="AlphaFoldDB" id="A0A2I0JWD2"/>
<dbReference type="CDD" id="cd00303">
    <property type="entry name" value="retropepsin_like"/>
    <property type="match status" value="1"/>
</dbReference>
<keyword evidence="2" id="KW-1185">Reference proteome</keyword>
<evidence type="ECO:0000313" key="1">
    <source>
        <dbReference type="EMBL" id="PKI60629.1"/>
    </source>
</evidence>
<dbReference type="PANTHER" id="PTHR12917">
    <property type="entry name" value="ASPARTYL PROTEASE DDI-RELATED"/>
    <property type="match status" value="1"/>
</dbReference>
<name>A0A2I0JWD2_PUNGR</name>
<dbReference type="Gene3D" id="2.40.70.10">
    <property type="entry name" value="Acid Proteases"/>
    <property type="match status" value="1"/>
</dbReference>
<proteinExistence type="predicted"/>
<dbReference type="InterPro" id="IPR021109">
    <property type="entry name" value="Peptidase_aspartic_dom_sf"/>
</dbReference>
<dbReference type="SUPFAM" id="SSF50630">
    <property type="entry name" value="Acid proteases"/>
    <property type="match status" value="1"/>
</dbReference>
<sequence>MKVNDKDVVAMVDTGATSTFIADRMVQKLGLRLENYSSRMKAVNSRSQPMGGLAREVPVPIGDWSRRLDMMVIPMDDFDMILGDNFFMKAYVSVMSHLGGFLIGDPEQACFLRGHVRLSRSEEVLTEIISAMQLAQGVKKVCPTYLVAIGDAGNDAPLALARSANCLNYNRFDLGFHTSYCVRLTRFIIERQWENNINFLTLQKTISETKSTNPKMPFGSQRS</sequence>
<dbReference type="Proteomes" id="UP000233551">
    <property type="component" value="Unassembled WGS sequence"/>
</dbReference>
<accession>A0A2I0JWD2</accession>
<organism evidence="1 2">
    <name type="scientific">Punica granatum</name>
    <name type="common">Pomegranate</name>
    <dbReference type="NCBI Taxonomy" id="22663"/>
    <lineage>
        <taxon>Eukaryota</taxon>
        <taxon>Viridiplantae</taxon>
        <taxon>Streptophyta</taxon>
        <taxon>Embryophyta</taxon>
        <taxon>Tracheophyta</taxon>
        <taxon>Spermatophyta</taxon>
        <taxon>Magnoliopsida</taxon>
        <taxon>eudicotyledons</taxon>
        <taxon>Gunneridae</taxon>
        <taxon>Pentapetalae</taxon>
        <taxon>rosids</taxon>
        <taxon>malvids</taxon>
        <taxon>Myrtales</taxon>
        <taxon>Lythraceae</taxon>
        <taxon>Punica</taxon>
    </lineage>
</organism>
<dbReference type="Pfam" id="PF13975">
    <property type="entry name" value="gag-asp_proteas"/>
    <property type="match status" value="1"/>
</dbReference>
<reference evidence="1 2" key="1">
    <citation type="submission" date="2017-11" db="EMBL/GenBank/DDBJ databases">
        <title>De-novo sequencing of pomegranate (Punica granatum L.) genome.</title>
        <authorList>
            <person name="Akparov Z."/>
            <person name="Amiraslanov A."/>
            <person name="Hajiyeva S."/>
            <person name="Abbasov M."/>
            <person name="Kaur K."/>
            <person name="Hamwieh A."/>
            <person name="Solovyev V."/>
            <person name="Salamov A."/>
            <person name="Braich B."/>
            <person name="Kosarev P."/>
            <person name="Mahmoud A."/>
            <person name="Hajiyev E."/>
            <person name="Babayeva S."/>
            <person name="Izzatullayeva V."/>
            <person name="Mammadov A."/>
            <person name="Mammadov A."/>
            <person name="Sharifova S."/>
            <person name="Ojaghi J."/>
            <person name="Eynullazada K."/>
            <person name="Bayramov B."/>
            <person name="Abdulazimova A."/>
            <person name="Shahmuradov I."/>
        </authorList>
    </citation>
    <scope>NUCLEOTIDE SEQUENCE [LARGE SCALE GENOMIC DNA]</scope>
    <source>
        <strain evidence="2">cv. AG2017</strain>
        <tissue evidence="1">Leaf</tissue>
    </source>
</reference>
<comment type="caution">
    <text evidence="1">The sequence shown here is derived from an EMBL/GenBank/DDBJ whole genome shotgun (WGS) entry which is preliminary data.</text>
</comment>
<evidence type="ECO:0008006" key="3">
    <source>
        <dbReference type="Google" id="ProtNLM"/>
    </source>
</evidence>
<dbReference type="EMBL" id="PGOL01001140">
    <property type="protein sequence ID" value="PKI60629.1"/>
    <property type="molecule type" value="Genomic_DNA"/>
</dbReference>
<protein>
    <recommendedName>
        <fullName evidence="3">Peptidase A2 domain-containing protein</fullName>
    </recommendedName>
</protein>